<proteinExistence type="predicted"/>
<dbReference type="InterPro" id="IPR018060">
    <property type="entry name" value="HTH_AraC"/>
</dbReference>
<dbReference type="InterPro" id="IPR009057">
    <property type="entry name" value="Homeodomain-like_sf"/>
</dbReference>
<dbReference type="EMBL" id="QLLL01000008">
    <property type="protein sequence ID" value="RAJ00395.1"/>
    <property type="molecule type" value="Genomic_DNA"/>
</dbReference>
<evidence type="ECO:0000313" key="6">
    <source>
        <dbReference type="Proteomes" id="UP000249547"/>
    </source>
</evidence>
<evidence type="ECO:0000256" key="1">
    <source>
        <dbReference type="ARBA" id="ARBA00023015"/>
    </source>
</evidence>
<keyword evidence="2 5" id="KW-0238">DNA-binding</keyword>
<dbReference type="PANTHER" id="PTHR43280:SF2">
    <property type="entry name" value="HTH-TYPE TRANSCRIPTIONAL REGULATOR EXSA"/>
    <property type="match status" value="1"/>
</dbReference>
<protein>
    <submittedName>
        <fullName evidence="5">AraC-like DNA-binding protein</fullName>
    </submittedName>
</protein>
<dbReference type="AlphaFoldDB" id="A0A327Q8Y4"/>
<dbReference type="GO" id="GO:0043565">
    <property type="term" value="F:sequence-specific DNA binding"/>
    <property type="evidence" value="ECO:0007669"/>
    <property type="project" value="InterPro"/>
</dbReference>
<dbReference type="PROSITE" id="PS01124">
    <property type="entry name" value="HTH_ARAC_FAMILY_2"/>
    <property type="match status" value="1"/>
</dbReference>
<evidence type="ECO:0000256" key="2">
    <source>
        <dbReference type="ARBA" id="ARBA00023125"/>
    </source>
</evidence>
<accession>A0A327Q8Y4</accession>
<dbReference type="PANTHER" id="PTHR43280">
    <property type="entry name" value="ARAC-FAMILY TRANSCRIPTIONAL REGULATOR"/>
    <property type="match status" value="1"/>
</dbReference>
<keyword evidence="1" id="KW-0805">Transcription regulation</keyword>
<feature type="domain" description="HTH araC/xylS-type" evidence="4">
    <location>
        <begin position="156"/>
        <end position="255"/>
    </location>
</feature>
<dbReference type="Pfam" id="PF12833">
    <property type="entry name" value="HTH_18"/>
    <property type="match status" value="1"/>
</dbReference>
<name>A0A327Q8Y4_9BACT</name>
<gene>
    <name evidence="5" type="ORF">LX64_04100</name>
</gene>
<organism evidence="5 6">
    <name type="scientific">Chitinophaga skermanii</name>
    <dbReference type="NCBI Taxonomy" id="331697"/>
    <lineage>
        <taxon>Bacteria</taxon>
        <taxon>Pseudomonadati</taxon>
        <taxon>Bacteroidota</taxon>
        <taxon>Chitinophagia</taxon>
        <taxon>Chitinophagales</taxon>
        <taxon>Chitinophagaceae</taxon>
        <taxon>Chitinophaga</taxon>
    </lineage>
</organism>
<evidence type="ECO:0000259" key="4">
    <source>
        <dbReference type="PROSITE" id="PS01124"/>
    </source>
</evidence>
<dbReference type="SUPFAM" id="SSF46689">
    <property type="entry name" value="Homeodomain-like"/>
    <property type="match status" value="1"/>
</dbReference>
<dbReference type="RefSeq" id="WP_111599512.1">
    <property type="nucleotide sequence ID" value="NZ_QLLL01000008.1"/>
</dbReference>
<evidence type="ECO:0000313" key="5">
    <source>
        <dbReference type="EMBL" id="RAJ00395.1"/>
    </source>
</evidence>
<dbReference type="Gene3D" id="1.10.10.60">
    <property type="entry name" value="Homeodomain-like"/>
    <property type="match status" value="1"/>
</dbReference>
<reference evidence="5 6" key="1">
    <citation type="submission" date="2018-06" db="EMBL/GenBank/DDBJ databases">
        <title>Genomic Encyclopedia of Archaeal and Bacterial Type Strains, Phase II (KMG-II): from individual species to whole genera.</title>
        <authorList>
            <person name="Goeker M."/>
        </authorList>
    </citation>
    <scope>NUCLEOTIDE SEQUENCE [LARGE SCALE GENOMIC DNA]</scope>
    <source>
        <strain evidence="5 6">DSM 23857</strain>
    </source>
</reference>
<keyword evidence="3" id="KW-0804">Transcription</keyword>
<dbReference type="GO" id="GO:0003700">
    <property type="term" value="F:DNA-binding transcription factor activity"/>
    <property type="evidence" value="ECO:0007669"/>
    <property type="project" value="InterPro"/>
</dbReference>
<dbReference type="OrthoDB" id="323290at2"/>
<dbReference type="SMART" id="SM00342">
    <property type="entry name" value="HTH_ARAC"/>
    <property type="match status" value="1"/>
</dbReference>
<dbReference type="Proteomes" id="UP000249547">
    <property type="component" value="Unassembled WGS sequence"/>
</dbReference>
<comment type="caution">
    <text evidence="5">The sequence shown here is derived from an EMBL/GenBank/DDBJ whole genome shotgun (WGS) entry which is preliminary data.</text>
</comment>
<sequence>MKDLFITFKPQAPLIAQYVDYYYLDVKPANNYLEYQCFPHFNSTISIYKSHLPKNNNVMTYDEAASPYQIYSPIRTKVLQVKQSGPLNRIVIVFHPFGVQQFFQNICYSAYLYDQSFFQLEEVNALFATTNKEVLVGLLDNYLLKRYQRVQQPIITAALAYIFDHYETFTVEGLAKHLSISRQHLNRLFQSHMGIAVKKLHEIVVFRKTINNKLFDNPGASFTSLAHAFNYNDQSHFNKTYKNLAANTPSSFFTKGTLLGEEDTFWHIKR</sequence>
<keyword evidence="6" id="KW-1185">Reference proteome</keyword>
<evidence type="ECO:0000256" key="3">
    <source>
        <dbReference type="ARBA" id="ARBA00023163"/>
    </source>
</evidence>